<organism evidence="4">
    <name type="scientific">Arcella intermedia</name>
    <dbReference type="NCBI Taxonomy" id="1963864"/>
    <lineage>
        <taxon>Eukaryota</taxon>
        <taxon>Amoebozoa</taxon>
        <taxon>Tubulinea</taxon>
        <taxon>Elardia</taxon>
        <taxon>Arcellinida</taxon>
        <taxon>Sphaerothecina</taxon>
        <taxon>Arcellidae</taxon>
        <taxon>Arcella</taxon>
    </lineage>
</organism>
<evidence type="ECO:0000259" key="3">
    <source>
        <dbReference type="Pfam" id="PF00557"/>
    </source>
</evidence>
<proteinExistence type="inferred from homology"/>
<evidence type="ECO:0000256" key="1">
    <source>
        <dbReference type="ARBA" id="ARBA00007319"/>
    </source>
</evidence>
<dbReference type="CDD" id="cd01089">
    <property type="entry name" value="PA2G4-like"/>
    <property type="match status" value="1"/>
</dbReference>
<dbReference type="SUPFAM" id="SSF46785">
    <property type="entry name" value="Winged helix' DNA-binding domain"/>
    <property type="match status" value="1"/>
</dbReference>
<comment type="similarity">
    <text evidence="1">Belongs to the peptidase M24 family.</text>
</comment>
<dbReference type="Gene3D" id="1.10.10.10">
    <property type="entry name" value="Winged helix-like DNA-binding domain superfamily/Winged helix DNA-binding domain"/>
    <property type="match status" value="1"/>
</dbReference>
<name>A0A6B2L6Z2_9EUKA</name>
<dbReference type="InterPro" id="IPR047113">
    <property type="entry name" value="PA2G4/ARX1"/>
</dbReference>
<feature type="compositionally biased region" description="Basic residues" evidence="2">
    <location>
        <begin position="358"/>
        <end position="370"/>
    </location>
</feature>
<dbReference type="Gene3D" id="3.90.230.10">
    <property type="entry name" value="Creatinase/methionine aminopeptidase superfamily"/>
    <property type="match status" value="1"/>
</dbReference>
<protein>
    <recommendedName>
        <fullName evidence="3">Peptidase M24 domain-containing protein</fullName>
    </recommendedName>
</protein>
<evidence type="ECO:0000313" key="4">
    <source>
        <dbReference type="EMBL" id="NDV32637.1"/>
    </source>
</evidence>
<dbReference type="AlphaFoldDB" id="A0A6B2L6Z2"/>
<dbReference type="Pfam" id="PF00557">
    <property type="entry name" value="Peptidase_M24"/>
    <property type="match status" value="1"/>
</dbReference>
<sequence>MTMEDTEIEKDLSASEVVEKYKAAAELANSVMLELLEFIQPGQNVVDVCTHGDRLIMEGSAKKFLKLKTNKGIAWPTCISVNNCAGHFSPLPDDPAVILKEGDVVKIDLGVHFDGYISQCAHTIVLGHNPETPITGKVADAICAAYFIGECVQRLLRPGKTNNEITQIIQKICETFHVSPVEGVLSHEVSRNIIDGNNVILQKPAVDQTVEEFKFEINKAYVIDIVISTGEGKTREVDKATRVFKRALDRNYQLKLQTSRAVFSEITQKSPFLPFTMRMLDEKKRKMAITEMMKHDMLDAYPVLFEKEGSTIVQFKFTVLMLANFTTRLNNFNLPLVTSEFSIDGVPEVQAILALSMKRKKKSNKKKKGKANPNAMEVEGEEEDEE</sequence>
<dbReference type="PANTHER" id="PTHR10804:SF11">
    <property type="entry name" value="PROLIFERATION-ASSOCIATED PROTEIN 2G4"/>
    <property type="match status" value="1"/>
</dbReference>
<dbReference type="InterPro" id="IPR036390">
    <property type="entry name" value="WH_DNA-bd_sf"/>
</dbReference>
<evidence type="ECO:0000256" key="2">
    <source>
        <dbReference type="SAM" id="MobiDB-lite"/>
    </source>
</evidence>
<reference evidence="4" key="1">
    <citation type="journal article" date="2020" name="J. Eukaryot. Microbiol.">
        <title>De novo Sequencing, Assembly and Annotation of the Transcriptome for the Free-Living Testate Amoeba Arcella intermedia.</title>
        <authorList>
            <person name="Ribeiro G.M."/>
            <person name="Porfirio-Sousa A.L."/>
            <person name="Maurer-Alcala X.X."/>
            <person name="Katz L.A."/>
            <person name="Lahr D.J.G."/>
        </authorList>
    </citation>
    <scope>NUCLEOTIDE SEQUENCE</scope>
</reference>
<dbReference type="InterPro" id="IPR036005">
    <property type="entry name" value="Creatinase/aminopeptidase-like"/>
</dbReference>
<dbReference type="PANTHER" id="PTHR10804">
    <property type="entry name" value="PROTEASE FAMILY M24 METHIONYL AMINOPEPTIDASE, AMINOPEPTIDASE P"/>
    <property type="match status" value="1"/>
</dbReference>
<dbReference type="FunFam" id="1.10.10.10:FF:000029">
    <property type="entry name" value="Proliferation-associated 2G4, a"/>
    <property type="match status" value="1"/>
</dbReference>
<feature type="domain" description="Peptidase M24" evidence="3">
    <location>
        <begin position="19"/>
        <end position="198"/>
    </location>
</feature>
<accession>A0A6B2L6Z2</accession>
<dbReference type="NCBIfam" id="TIGR00495">
    <property type="entry name" value="crvDNA_42K"/>
    <property type="match status" value="1"/>
</dbReference>
<dbReference type="InterPro" id="IPR000994">
    <property type="entry name" value="Pept_M24"/>
</dbReference>
<feature type="region of interest" description="Disordered" evidence="2">
    <location>
        <begin position="358"/>
        <end position="386"/>
    </location>
</feature>
<dbReference type="SUPFAM" id="SSF55920">
    <property type="entry name" value="Creatinase/aminopeptidase"/>
    <property type="match status" value="1"/>
</dbReference>
<dbReference type="InterPro" id="IPR004545">
    <property type="entry name" value="PA2G4"/>
</dbReference>
<dbReference type="InterPro" id="IPR036388">
    <property type="entry name" value="WH-like_DNA-bd_sf"/>
</dbReference>
<dbReference type="EMBL" id="GIBP01003668">
    <property type="protein sequence ID" value="NDV32637.1"/>
    <property type="molecule type" value="Transcribed_RNA"/>
</dbReference>